<evidence type="ECO:0000313" key="3">
    <source>
        <dbReference type="EMBL" id="PTB97802.1"/>
    </source>
</evidence>
<reference evidence="5" key="3">
    <citation type="journal article" date="2019" name="Int. J. Syst. Evol. Microbiol.">
        <title>The Global Catalogue of Microorganisms (GCM) 10K type strain sequencing project: providing services to taxonomists for standard genome sequencing and annotation.</title>
        <authorList>
            <consortium name="The Broad Institute Genomics Platform"/>
            <consortium name="The Broad Institute Genome Sequencing Center for Infectious Disease"/>
            <person name="Wu L."/>
            <person name="Ma J."/>
        </authorList>
    </citation>
    <scope>NUCLEOTIDE SEQUENCE [LARGE SCALE GENOMIC DNA]</scope>
    <source>
        <strain evidence="5">CGMCC 1.10832</strain>
    </source>
</reference>
<gene>
    <name evidence="3" type="ORF">C9994_01245</name>
    <name evidence="2" type="ORF">GCM10011506_12760</name>
</gene>
<dbReference type="InterPro" id="IPR003140">
    <property type="entry name" value="PLipase/COase/thioEstase"/>
</dbReference>
<dbReference type="InterPro" id="IPR029058">
    <property type="entry name" value="AB_hydrolase_fold"/>
</dbReference>
<dbReference type="EMBL" id="BMEC01000003">
    <property type="protein sequence ID" value="GGC28814.1"/>
    <property type="molecule type" value="Genomic_DNA"/>
</dbReference>
<comment type="caution">
    <text evidence="3">The sequence shown here is derived from an EMBL/GenBank/DDBJ whole genome shotgun (WGS) entry which is preliminary data.</text>
</comment>
<protein>
    <submittedName>
        <fullName evidence="2">Esterase</fullName>
    </submittedName>
</protein>
<dbReference type="AlphaFoldDB" id="A0A2T4DVG3"/>
<feature type="domain" description="Phospholipase/carboxylesterase/thioesterase" evidence="1">
    <location>
        <begin position="29"/>
        <end position="207"/>
    </location>
</feature>
<dbReference type="Pfam" id="PF02230">
    <property type="entry name" value="Abhydrolase_2"/>
    <property type="match status" value="1"/>
</dbReference>
<sequence length="210" mass="24375">MKNLVKFSFEASYHQSGPITENTKELWFVLHGYGQLPQYFLRKFDSIASSERVIIAPGGLSRFYLEGFSGRVGSTWMTKEEREVDIRNYVSYLHAVLEDVYFGDSTCKITLLGFSQGAATVCRWVQQFRINFHRLILWSGAFPHDMEIPAIKRKLEGKEIWMVRGDEDTFINEEKQKEQQKIIDELGVEVEHKLFKGGHDIDEPTLQTFL</sequence>
<reference evidence="2" key="1">
    <citation type="journal article" date="2014" name="Int. J. Syst. Evol. Microbiol.">
        <title>Complete genome of a new Firmicutes species belonging to the dominant human colonic microbiota ('Ruminococcus bicirculans') reveals two chromosomes and a selective capacity to utilize plant glucans.</title>
        <authorList>
            <consortium name="NISC Comparative Sequencing Program"/>
            <person name="Wegmann U."/>
            <person name="Louis P."/>
            <person name="Goesmann A."/>
            <person name="Henrissat B."/>
            <person name="Duncan S.H."/>
            <person name="Flint H.J."/>
        </authorList>
    </citation>
    <scope>NUCLEOTIDE SEQUENCE</scope>
    <source>
        <strain evidence="2">CGMCC 1.10832</strain>
    </source>
</reference>
<dbReference type="Gene3D" id="3.40.50.1820">
    <property type="entry name" value="alpha/beta hydrolase"/>
    <property type="match status" value="1"/>
</dbReference>
<reference evidence="2" key="4">
    <citation type="submission" date="2024-05" db="EMBL/GenBank/DDBJ databases">
        <authorList>
            <person name="Sun Q."/>
            <person name="Zhou Y."/>
        </authorList>
    </citation>
    <scope>NUCLEOTIDE SEQUENCE</scope>
    <source>
        <strain evidence="2">CGMCC 1.10832</strain>
    </source>
</reference>
<dbReference type="RefSeq" id="WP_188461423.1">
    <property type="nucleotide sequence ID" value="NZ_BAABHU010000003.1"/>
</dbReference>
<keyword evidence="5" id="KW-1185">Reference proteome</keyword>
<evidence type="ECO:0000259" key="1">
    <source>
        <dbReference type="Pfam" id="PF02230"/>
    </source>
</evidence>
<dbReference type="Proteomes" id="UP000240608">
    <property type="component" value="Unassembled WGS sequence"/>
</dbReference>
<evidence type="ECO:0000313" key="2">
    <source>
        <dbReference type="EMBL" id="GGC28814.1"/>
    </source>
</evidence>
<evidence type="ECO:0000313" key="4">
    <source>
        <dbReference type="Proteomes" id="UP000240608"/>
    </source>
</evidence>
<evidence type="ECO:0000313" key="5">
    <source>
        <dbReference type="Proteomes" id="UP000636010"/>
    </source>
</evidence>
<dbReference type="SUPFAM" id="SSF53474">
    <property type="entry name" value="alpha/beta-Hydrolases"/>
    <property type="match status" value="1"/>
</dbReference>
<name>A0A2T4DVG3_9BACT</name>
<dbReference type="Proteomes" id="UP000636010">
    <property type="component" value="Unassembled WGS sequence"/>
</dbReference>
<dbReference type="GO" id="GO:0016787">
    <property type="term" value="F:hydrolase activity"/>
    <property type="evidence" value="ECO:0007669"/>
    <property type="project" value="InterPro"/>
</dbReference>
<proteinExistence type="predicted"/>
<accession>A0A2T4DVG3</accession>
<organism evidence="3 4">
    <name type="scientific">Marivirga lumbricoides</name>
    <dbReference type="NCBI Taxonomy" id="1046115"/>
    <lineage>
        <taxon>Bacteria</taxon>
        <taxon>Pseudomonadati</taxon>
        <taxon>Bacteroidota</taxon>
        <taxon>Cytophagia</taxon>
        <taxon>Cytophagales</taxon>
        <taxon>Marivirgaceae</taxon>
        <taxon>Marivirga</taxon>
    </lineage>
</organism>
<reference evidence="3 4" key="2">
    <citation type="submission" date="2018-03" db="EMBL/GenBank/DDBJ databases">
        <title>Cross-interface Injection: A General Nanoliter Liquid Handling Method Applied to Single Cells Genome Amplification Automated Nanoliter Liquid Handling Applied to Single Cell Multiple Displacement Amplification.</title>
        <authorList>
            <person name="Yun J."/>
            <person name="Xu P."/>
            <person name="Xu J."/>
            <person name="Dai X."/>
            <person name="Wang Y."/>
            <person name="Zheng X."/>
            <person name="Cao C."/>
            <person name="Yi Q."/>
            <person name="Zhu Y."/>
            <person name="Wang L."/>
            <person name="Dong Z."/>
            <person name="Huang Y."/>
            <person name="Huang L."/>
            <person name="Du W."/>
        </authorList>
    </citation>
    <scope>NUCLEOTIDE SEQUENCE [LARGE SCALE GENOMIC DNA]</scope>
    <source>
        <strain evidence="3 4">Z-D1-2</strain>
    </source>
</reference>
<dbReference type="EMBL" id="PYVU01000005">
    <property type="protein sequence ID" value="PTB97802.1"/>
    <property type="molecule type" value="Genomic_DNA"/>
</dbReference>